<sequence>MANQLDPSVNSNATNRVLAQSITPRTRPTSEKARQCDSDFQLRDRELAMYASPLTYYHFIEREVEAIMRARYQALNSARTQKSDLANKLDPCVDSNSDTRATHGGDCFSAGPNLTAAGPHSSNLVNKVDTRIDSDMDNRPHHQATAGDNCGSPTIGDAPHITSDNPTHKAADPCVGAVPENRVSGADHQRTC</sequence>
<evidence type="ECO:0000313" key="2">
    <source>
        <dbReference type="EMBL" id="KAJ5719287.1"/>
    </source>
</evidence>
<dbReference type="AlphaFoldDB" id="A0AAD6HI68"/>
<dbReference type="PANTHER" id="PTHR39606:SF1">
    <property type="entry name" value="CELL SURFACE PROTEIN"/>
    <property type="match status" value="1"/>
</dbReference>
<reference evidence="2" key="1">
    <citation type="journal article" date="2023" name="IMA Fungus">
        <title>Comparative genomic study of the Penicillium genus elucidates a diverse pangenome and 15 lateral gene transfer events.</title>
        <authorList>
            <person name="Petersen C."/>
            <person name="Sorensen T."/>
            <person name="Nielsen M.R."/>
            <person name="Sondergaard T.E."/>
            <person name="Sorensen J.L."/>
            <person name="Fitzpatrick D.A."/>
            <person name="Frisvad J.C."/>
            <person name="Nielsen K.L."/>
        </authorList>
    </citation>
    <scope>NUCLEOTIDE SEQUENCE</scope>
    <source>
        <strain evidence="2">IBT 17514</strain>
    </source>
</reference>
<comment type="caution">
    <text evidence="2">The sequence shown here is derived from an EMBL/GenBank/DDBJ whole genome shotgun (WGS) entry which is preliminary data.</text>
</comment>
<reference evidence="2" key="2">
    <citation type="submission" date="2023-01" db="EMBL/GenBank/DDBJ databases">
        <authorList>
            <person name="Petersen C."/>
        </authorList>
    </citation>
    <scope>NUCLEOTIDE SEQUENCE</scope>
    <source>
        <strain evidence="2">IBT 17514</strain>
    </source>
</reference>
<feature type="compositionally biased region" description="Polar residues" evidence="1">
    <location>
        <begin position="1"/>
        <end position="27"/>
    </location>
</feature>
<feature type="region of interest" description="Disordered" evidence="1">
    <location>
        <begin position="1"/>
        <end position="35"/>
    </location>
</feature>
<evidence type="ECO:0000256" key="1">
    <source>
        <dbReference type="SAM" id="MobiDB-lite"/>
    </source>
</evidence>
<accession>A0AAD6HI68</accession>
<name>A0AAD6HI68_9EURO</name>
<gene>
    <name evidence="2" type="ORF">N7493_007742</name>
</gene>
<dbReference type="Proteomes" id="UP001215712">
    <property type="component" value="Unassembled WGS sequence"/>
</dbReference>
<proteinExistence type="predicted"/>
<keyword evidence="3" id="KW-1185">Reference proteome</keyword>
<feature type="region of interest" description="Disordered" evidence="1">
    <location>
        <begin position="132"/>
        <end position="170"/>
    </location>
</feature>
<dbReference type="EMBL" id="JAQJAN010000011">
    <property type="protein sequence ID" value="KAJ5719287.1"/>
    <property type="molecule type" value="Genomic_DNA"/>
</dbReference>
<dbReference type="PANTHER" id="PTHR39606">
    <property type="entry name" value="SURFACE PROTEIN, PUTATIVE-RELATED"/>
    <property type="match status" value="1"/>
</dbReference>
<organism evidence="2 3">
    <name type="scientific">Penicillium malachiteum</name>
    <dbReference type="NCBI Taxonomy" id="1324776"/>
    <lineage>
        <taxon>Eukaryota</taxon>
        <taxon>Fungi</taxon>
        <taxon>Dikarya</taxon>
        <taxon>Ascomycota</taxon>
        <taxon>Pezizomycotina</taxon>
        <taxon>Eurotiomycetes</taxon>
        <taxon>Eurotiomycetidae</taxon>
        <taxon>Eurotiales</taxon>
        <taxon>Aspergillaceae</taxon>
        <taxon>Penicillium</taxon>
    </lineage>
</organism>
<protein>
    <submittedName>
        <fullName evidence="2">Uncharacterized protein</fullName>
    </submittedName>
</protein>
<evidence type="ECO:0000313" key="3">
    <source>
        <dbReference type="Proteomes" id="UP001215712"/>
    </source>
</evidence>